<evidence type="ECO:0000313" key="2">
    <source>
        <dbReference type="Proteomes" id="UP000191901"/>
    </source>
</evidence>
<protein>
    <recommendedName>
        <fullName evidence="3">Cyanoexosortase B system-associated protein</fullName>
    </recommendedName>
</protein>
<sequence length="248" mass="28028">MVSAYFPGRLLRRWGKGLLVVILAALVAIAALPHYLNGQWPWASSPRVSVLNDLKALSQGSLTLPAWSTVEHRPLSINGQDWVLYELQPESAIATTEQSVETVLVLLRPQPWHTDQPSVEWVDLQGSQNWTVDSRRSLSFTVPPRSSGQPVAAQVQARFSRGWNNQRTFAVLQWYAWPRGGSASPAGWFWADQYTQWQHRQRLPWVAVSLLIPIKPLGTLQPYESLAQDLGQAIQQQLMVDTFKTWPN</sequence>
<dbReference type="EMBL" id="CP021983">
    <property type="protein sequence ID" value="ASC69229.1"/>
    <property type="molecule type" value="Genomic_DNA"/>
</dbReference>
<name>A0A1Z3HG01_9CYAN</name>
<dbReference type="AlphaFoldDB" id="A0A1Z3HG01"/>
<dbReference type="KEGG" id="hhg:XM38_001550"/>
<dbReference type="NCBIfam" id="TIGR04533">
    <property type="entry name" value="cyanosortB_assc"/>
    <property type="match status" value="1"/>
</dbReference>
<organism evidence="1 2">
    <name type="scientific">Halomicronema hongdechloris C2206</name>
    <dbReference type="NCBI Taxonomy" id="1641165"/>
    <lineage>
        <taxon>Bacteria</taxon>
        <taxon>Bacillati</taxon>
        <taxon>Cyanobacteriota</taxon>
        <taxon>Cyanophyceae</taxon>
        <taxon>Nodosilineales</taxon>
        <taxon>Nodosilineaceae</taxon>
        <taxon>Halomicronema</taxon>
    </lineage>
</organism>
<accession>A0A1Z3HG01</accession>
<dbReference type="InterPro" id="IPR030917">
    <property type="entry name" value="Cyanoexo_CrtB_assoc"/>
</dbReference>
<reference evidence="1 2" key="1">
    <citation type="journal article" date="2016" name="Biochim. Biophys. Acta">
        <title>Characterization of red-shifted phycobilisomes isolated from the chlorophyll f-containing cyanobacterium Halomicronema hongdechloris.</title>
        <authorList>
            <person name="Li Y."/>
            <person name="Lin Y."/>
            <person name="Garvey C.J."/>
            <person name="Birch D."/>
            <person name="Corkery R.W."/>
            <person name="Loughlin P.C."/>
            <person name="Scheer H."/>
            <person name="Willows R.D."/>
            <person name="Chen M."/>
        </authorList>
    </citation>
    <scope>NUCLEOTIDE SEQUENCE [LARGE SCALE GENOMIC DNA]</scope>
    <source>
        <strain evidence="1 2">C2206</strain>
    </source>
</reference>
<evidence type="ECO:0000313" key="1">
    <source>
        <dbReference type="EMBL" id="ASC69229.1"/>
    </source>
</evidence>
<gene>
    <name evidence="1" type="ORF">XM38_001550</name>
</gene>
<dbReference type="STRING" id="1641165.XM38_23460"/>
<dbReference type="Proteomes" id="UP000191901">
    <property type="component" value="Chromosome"/>
</dbReference>
<keyword evidence="2" id="KW-1185">Reference proteome</keyword>
<proteinExistence type="predicted"/>
<dbReference type="RefSeq" id="WP_080813254.1">
    <property type="nucleotide sequence ID" value="NZ_CP021983.2"/>
</dbReference>
<evidence type="ECO:0008006" key="3">
    <source>
        <dbReference type="Google" id="ProtNLM"/>
    </source>
</evidence>